<dbReference type="EMBL" id="GU474877">
    <property type="protein sequence ID" value="ADI17953.1"/>
    <property type="molecule type" value="Genomic_DNA"/>
</dbReference>
<dbReference type="AlphaFoldDB" id="E0XU62"/>
<sequence>MSLNWPSVLEKLLREIVVHSLSFLYKQLQGEMALTQKPERLSTVAKRIYSLFIVFCIKN</sequence>
<accession>E0XU62</accession>
<reference evidence="1" key="1">
    <citation type="journal article" date="2011" name="Environ. Microbiol.">
        <title>Time-series analyses of Monterey Bay coastal microbial picoplankton using a 'genome proxy' microarray.</title>
        <authorList>
            <person name="Rich V.I."/>
            <person name="Pham V.D."/>
            <person name="Eppley J."/>
            <person name="Shi Y."/>
            <person name="DeLong E.F."/>
        </authorList>
    </citation>
    <scope>NUCLEOTIDE SEQUENCE</scope>
</reference>
<protein>
    <submittedName>
        <fullName evidence="1">Uncharacterized protein</fullName>
    </submittedName>
</protein>
<name>E0XU62_9BACT</name>
<proteinExistence type="predicted"/>
<organism evidence="1">
    <name type="scientific">uncultured Desulfobacterales bacterium HF0200_07G10</name>
    <dbReference type="NCBI Taxonomy" id="710741"/>
    <lineage>
        <taxon>Bacteria</taxon>
        <taxon>Pseudomonadati</taxon>
        <taxon>Thermodesulfobacteriota</taxon>
        <taxon>Desulfobacteria</taxon>
        <taxon>Desulfobacterales</taxon>
        <taxon>environmental samples</taxon>
    </lineage>
</organism>
<evidence type="ECO:0000313" key="1">
    <source>
        <dbReference type="EMBL" id="ADI17953.1"/>
    </source>
</evidence>